<reference evidence="1" key="1">
    <citation type="submission" date="2020-08" db="EMBL/GenBank/DDBJ databases">
        <title>Multicomponent nature underlies the extraordinary mechanical properties of spider dragline silk.</title>
        <authorList>
            <person name="Kono N."/>
            <person name="Nakamura H."/>
            <person name="Mori M."/>
            <person name="Yoshida Y."/>
            <person name="Ohtoshi R."/>
            <person name="Malay A.D."/>
            <person name="Moran D.A.P."/>
            <person name="Tomita M."/>
            <person name="Numata K."/>
            <person name="Arakawa K."/>
        </authorList>
    </citation>
    <scope>NUCLEOTIDE SEQUENCE</scope>
</reference>
<organism evidence="1 2">
    <name type="scientific">Trichonephila clavipes</name>
    <name type="common">Golden silk orbweaver</name>
    <name type="synonym">Nephila clavipes</name>
    <dbReference type="NCBI Taxonomy" id="2585209"/>
    <lineage>
        <taxon>Eukaryota</taxon>
        <taxon>Metazoa</taxon>
        <taxon>Ecdysozoa</taxon>
        <taxon>Arthropoda</taxon>
        <taxon>Chelicerata</taxon>
        <taxon>Arachnida</taxon>
        <taxon>Araneae</taxon>
        <taxon>Araneomorphae</taxon>
        <taxon>Entelegynae</taxon>
        <taxon>Araneoidea</taxon>
        <taxon>Nephilidae</taxon>
        <taxon>Trichonephila</taxon>
    </lineage>
</organism>
<evidence type="ECO:0000313" key="1">
    <source>
        <dbReference type="EMBL" id="GFY20523.1"/>
    </source>
</evidence>
<accession>A0A8X6T7F7</accession>
<name>A0A8X6T7F7_TRICX</name>
<evidence type="ECO:0000313" key="2">
    <source>
        <dbReference type="Proteomes" id="UP000887159"/>
    </source>
</evidence>
<keyword evidence="2" id="KW-1185">Reference proteome</keyword>
<dbReference type="AlphaFoldDB" id="A0A8X6T7F7"/>
<dbReference type="EMBL" id="BMAU01021355">
    <property type="protein sequence ID" value="GFY20523.1"/>
    <property type="molecule type" value="Genomic_DNA"/>
</dbReference>
<gene>
    <name evidence="1" type="ORF">TNCV_211551</name>
</gene>
<protein>
    <submittedName>
        <fullName evidence="1">Uncharacterized protein</fullName>
    </submittedName>
</protein>
<dbReference type="Proteomes" id="UP000887159">
    <property type="component" value="Unassembled WGS sequence"/>
</dbReference>
<sequence length="103" mass="11580">MSAEATIIRDMRSSTVAVDASYTSYFRSPQKKIFDNLRCRERGSQATSLPHPIHPSEYVAGKWLSPQCAQKCATAPLCINHMSCYAEACTPCRKIRYFVPFGE</sequence>
<comment type="caution">
    <text evidence="1">The sequence shown here is derived from an EMBL/GenBank/DDBJ whole genome shotgun (WGS) entry which is preliminary data.</text>
</comment>
<proteinExistence type="predicted"/>